<keyword evidence="7" id="KW-1185">Reference proteome</keyword>
<dbReference type="EMBL" id="SIDB01000011">
    <property type="protein sequence ID" value="KAI3426447.1"/>
    <property type="molecule type" value="Genomic_DNA"/>
</dbReference>
<dbReference type="GO" id="GO:0006606">
    <property type="term" value="P:protein import into nucleus"/>
    <property type="evidence" value="ECO:0007669"/>
    <property type="project" value="TreeGrafter"/>
</dbReference>
<accession>A0A9D4TIU0</accession>
<dbReference type="OrthoDB" id="361693at2759"/>
<dbReference type="PROSITE" id="PS50166">
    <property type="entry name" value="IMPORTIN_B_NT"/>
    <property type="match status" value="1"/>
</dbReference>
<feature type="domain" description="Importin N-terminal" evidence="5">
    <location>
        <begin position="30"/>
        <end position="102"/>
    </location>
</feature>
<evidence type="ECO:0000256" key="3">
    <source>
        <dbReference type="ARBA" id="ARBA00022448"/>
    </source>
</evidence>
<gene>
    <name evidence="6" type="ORF">D9Q98_008814</name>
</gene>
<keyword evidence="3" id="KW-0813">Transport</keyword>
<evidence type="ECO:0000259" key="5">
    <source>
        <dbReference type="PROSITE" id="PS50166"/>
    </source>
</evidence>
<comment type="caution">
    <text evidence="6">The sequence shown here is derived from an EMBL/GenBank/DDBJ whole genome shotgun (WGS) entry which is preliminary data.</text>
</comment>
<reference evidence="6" key="1">
    <citation type="journal article" date="2019" name="Plant J.">
        <title>Chlorella vulgaris genome assembly and annotation reveals the molecular basis for metabolic acclimation to high light conditions.</title>
        <authorList>
            <person name="Cecchin M."/>
            <person name="Marcolungo L."/>
            <person name="Rossato M."/>
            <person name="Girolomoni L."/>
            <person name="Cosentino E."/>
            <person name="Cuine S."/>
            <person name="Li-Beisson Y."/>
            <person name="Delledonne M."/>
            <person name="Ballottari M."/>
        </authorList>
    </citation>
    <scope>NUCLEOTIDE SEQUENCE</scope>
    <source>
        <strain evidence="6">211/11P</strain>
    </source>
</reference>
<dbReference type="GO" id="GO:0031267">
    <property type="term" value="F:small GTPase binding"/>
    <property type="evidence" value="ECO:0007669"/>
    <property type="project" value="InterPro"/>
</dbReference>
<dbReference type="GO" id="GO:0005635">
    <property type="term" value="C:nuclear envelope"/>
    <property type="evidence" value="ECO:0007669"/>
    <property type="project" value="TreeGrafter"/>
</dbReference>
<name>A0A9D4TIU0_CHLVU</name>
<proteinExistence type="inferred from homology"/>
<dbReference type="SUPFAM" id="SSF48371">
    <property type="entry name" value="ARM repeat"/>
    <property type="match status" value="1"/>
</dbReference>
<evidence type="ECO:0000313" key="7">
    <source>
        <dbReference type="Proteomes" id="UP001055712"/>
    </source>
</evidence>
<evidence type="ECO:0000256" key="2">
    <source>
        <dbReference type="ARBA" id="ARBA00007991"/>
    </source>
</evidence>
<organism evidence="6 7">
    <name type="scientific">Chlorella vulgaris</name>
    <name type="common">Green alga</name>
    <dbReference type="NCBI Taxonomy" id="3077"/>
    <lineage>
        <taxon>Eukaryota</taxon>
        <taxon>Viridiplantae</taxon>
        <taxon>Chlorophyta</taxon>
        <taxon>core chlorophytes</taxon>
        <taxon>Trebouxiophyceae</taxon>
        <taxon>Chlorellales</taxon>
        <taxon>Chlorellaceae</taxon>
        <taxon>Chlorella clade</taxon>
        <taxon>Chlorella</taxon>
    </lineage>
</organism>
<evidence type="ECO:0000313" key="6">
    <source>
        <dbReference type="EMBL" id="KAI3426447.1"/>
    </source>
</evidence>
<dbReference type="InterPro" id="IPR058669">
    <property type="entry name" value="TPR_IPO7/11-like"/>
</dbReference>
<comment type="similarity">
    <text evidence="2">Belongs to the importin beta family.</text>
</comment>
<dbReference type="SMART" id="SM00913">
    <property type="entry name" value="IBN_N"/>
    <property type="match status" value="1"/>
</dbReference>
<dbReference type="Proteomes" id="UP001055712">
    <property type="component" value="Unassembled WGS sequence"/>
</dbReference>
<dbReference type="PANTHER" id="PTHR10997">
    <property type="entry name" value="IMPORTIN-7, 8, 11"/>
    <property type="match status" value="1"/>
</dbReference>
<dbReference type="Pfam" id="PF25758">
    <property type="entry name" value="TPR_IPO11"/>
    <property type="match status" value="1"/>
</dbReference>
<dbReference type="GO" id="GO:0005829">
    <property type="term" value="C:cytosol"/>
    <property type="evidence" value="ECO:0007669"/>
    <property type="project" value="TreeGrafter"/>
</dbReference>
<sequence>MAALGPSDLPAVFDCLRSALSHDSTTQKQAEATLHDLEARSGFCSCLAEILASKDADHSARWLAAVHFKNSCSKYWRSRLPGSLSEEEKAHLRGRLLSLVEQSDQQIAVQVAVVFSKVARLDFPKAWPTLFADLLAKLQGPGQLLQRRVYLVLHHILKELASKRLAADQRNFEQVTALLLEPTWRQWAADTSAVAAELPNALEAPRQVAQQLLVTFERWLLQLKALRRMVVFGFPSDARSLQQVPAVGQIAPPLLSTLQQFAGARAARAHAGAGAAPQRSQVGAMLDRAILKLLKTLRQIQDAHPWSFFHCGILAPCLDFCCGQVLSWQAGAARSGGGGGGPPQQFVVQSLLFVHGVQKCSSYRGSASSLSLHGGARSQLEQLKGLAAEVAPALAAFWSEARLQAFAAALVERLLPLTDKELEEWEDSPESFHQEMESTAWEDSMRGCAENTYLALFEGNREVVAPVVVQLLKAASDACPPGAPAQLAAGGGPSVRGVPAAVLAKEAAYQAVSVGAYELHDYVDFAGFLHNSLLPEMSDRSPAARPLRRRAIKLVSYWTARLKREDRPAVYRCLVAALGEERDAAMQLAAVASLRALVDDWEFEEAQFLEYVGPCFQQLAGLLGCAAEFDSQLAVFSLLDLIVDRLSEGVKPYAPGLLALLPSVWQQAEGQSLLRMQVLVALQRLVHSLGPESPSTYPMLLPVLKLCTDPHQPDELNLLEDGLQLWLVALRHAPAPCTGLLGDLFPNLVAAMTRSTEHIAVGMRIALSCVLLGQGGFLSAYGGGLVQVLCGFVGNVKDRGMLALMPVMDAVVQCFPSQGPQLLAPALQCLLADLLAGREPGLVVAAALGVYARVLLQNGDAFLQLFQHAAPHVAPPPDAPPAADPAARLLLALVDLWLDKFDSIGQPAARKLSALALCVLLTAPLPPLLERVELIATHITSVWFELEGSDLANTLPITYELLSGGRGSAAAVDDLHAVVPSEEAVGECQRRQALVDADPVANLKLSVFAKQQMEVAAGVHGGALQTALGGMDATLAGQLKAMLDSAAAG</sequence>
<protein>
    <recommendedName>
        <fullName evidence="5">Importin N-terminal domain-containing protein</fullName>
    </recommendedName>
</protein>
<comment type="subcellular location">
    <subcellularLocation>
        <location evidence="1">Nucleus</location>
    </subcellularLocation>
</comment>
<dbReference type="Pfam" id="PF03810">
    <property type="entry name" value="IBN_N"/>
    <property type="match status" value="1"/>
</dbReference>
<dbReference type="InterPro" id="IPR011989">
    <property type="entry name" value="ARM-like"/>
</dbReference>
<evidence type="ECO:0000256" key="4">
    <source>
        <dbReference type="ARBA" id="ARBA00023242"/>
    </source>
</evidence>
<dbReference type="AlphaFoldDB" id="A0A9D4TIU0"/>
<reference evidence="6" key="2">
    <citation type="submission" date="2020-11" db="EMBL/GenBank/DDBJ databases">
        <authorList>
            <person name="Cecchin M."/>
            <person name="Marcolungo L."/>
            <person name="Rossato M."/>
            <person name="Girolomoni L."/>
            <person name="Cosentino E."/>
            <person name="Cuine S."/>
            <person name="Li-Beisson Y."/>
            <person name="Delledonne M."/>
            <person name="Ballottari M."/>
        </authorList>
    </citation>
    <scope>NUCLEOTIDE SEQUENCE</scope>
    <source>
        <strain evidence="6">211/11P</strain>
        <tissue evidence="6">Whole cell</tissue>
    </source>
</reference>
<dbReference type="InterPro" id="IPR016024">
    <property type="entry name" value="ARM-type_fold"/>
</dbReference>
<keyword evidence="4" id="KW-0539">Nucleus</keyword>
<dbReference type="InterPro" id="IPR001494">
    <property type="entry name" value="Importin-beta_N"/>
</dbReference>
<evidence type="ECO:0000256" key="1">
    <source>
        <dbReference type="ARBA" id="ARBA00004123"/>
    </source>
</evidence>
<dbReference type="PANTHER" id="PTHR10997:SF7">
    <property type="entry name" value="IMPORTIN-11"/>
    <property type="match status" value="1"/>
</dbReference>
<dbReference type="Gene3D" id="1.25.10.10">
    <property type="entry name" value="Leucine-rich Repeat Variant"/>
    <property type="match status" value="1"/>
</dbReference>